<dbReference type="EMBL" id="PRKZ01000001">
    <property type="protein sequence ID" value="RAW52302.1"/>
    <property type="molecule type" value="Genomic_DNA"/>
</dbReference>
<dbReference type="Proteomes" id="UP000251634">
    <property type="component" value="Unassembled WGS sequence"/>
</dbReference>
<sequence>MNQPAVNGGFAPQTLFLGLAASSLASSFLKTEELSARSFLLWGLPAALGLCLLSALLAAEFQARELFSGKGVFSRLGCGVSGLWFAVELIRTVRTAQEVCWSQFSSMAALSVLPLLLWAGWALPEAVFDRSSQVLWWLAGLGALLCAAGLAGQLHWQNLFPASYRFTGADFGQILYPEYFAWTFLCPQRQWRKAVWMPLGSFGVQAAFCFGMALLFGARQGSGLPGYELLRSWTLGAFSRFDAVFLLLWLAAMFFRICVLTHILRLLWEKFRGRSVCEVSP</sequence>
<reference evidence="2 3" key="1">
    <citation type="submission" date="2018-02" db="EMBL/GenBank/DDBJ databases">
        <title>Complete genome sequencing of Faecalibacterium prausnitzii strains isolated from the human gut.</title>
        <authorList>
            <person name="Fitzgerald B.C."/>
            <person name="Shkoporov A.N."/>
            <person name="Ross P.R."/>
            <person name="Hill C."/>
        </authorList>
    </citation>
    <scope>NUCLEOTIDE SEQUENCE [LARGE SCALE GENOMIC DNA]</scope>
    <source>
        <strain evidence="2 3">APC942/8-14-2</strain>
    </source>
</reference>
<dbReference type="RefSeq" id="WP_112114855.1">
    <property type="nucleotide sequence ID" value="NZ_PRKZ01000001.1"/>
</dbReference>
<feature type="transmembrane region" description="Helical" evidence="1">
    <location>
        <begin position="135"/>
        <end position="156"/>
    </location>
</feature>
<feature type="transmembrane region" description="Helical" evidence="1">
    <location>
        <begin position="238"/>
        <end position="264"/>
    </location>
</feature>
<accession>A0A329TRZ2</accession>
<name>A0A329TRZ2_9FIRM</name>
<evidence type="ECO:0000256" key="1">
    <source>
        <dbReference type="SAM" id="Phobius"/>
    </source>
</evidence>
<proteinExistence type="predicted"/>
<protein>
    <submittedName>
        <fullName evidence="2">Uncharacterized protein</fullName>
    </submittedName>
</protein>
<evidence type="ECO:0000313" key="3">
    <source>
        <dbReference type="Proteomes" id="UP000251634"/>
    </source>
</evidence>
<keyword evidence="1" id="KW-0812">Transmembrane</keyword>
<dbReference type="AlphaFoldDB" id="A0A329TRZ2"/>
<comment type="caution">
    <text evidence="2">The sequence shown here is derived from an EMBL/GenBank/DDBJ whole genome shotgun (WGS) entry which is preliminary data.</text>
</comment>
<keyword evidence="1" id="KW-0472">Membrane</keyword>
<gene>
    <name evidence="2" type="ORF">C4N25_02535</name>
</gene>
<keyword evidence="1" id="KW-1133">Transmembrane helix</keyword>
<feature type="transmembrane region" description="Helical" evidence="1">
    <location>
        <begin position="104"/>
        <end position="123"/>
    </location>
</feature>
<evidence type="ECO:0000313" key="2">
    <source>
        <dbReference type="EMBL" id="RAW52302.1"/>
    </source>
</evidence>
<feature type="transmembrane region" description="Helical" evidence="1">
    <location>
        <begin position="194"/>
        <end position="218"/>
    </location>
</feature>
<feature type="transmembrane region" description="Helical" evidence="1">
    <location>
        <begin position="41"/>
        <end position="61"/>
    </location>
</feature>
<organism evidence="2 3">
    <name type="scientific">Faecalibacterium prausnitzii</name>
    <dbReference type="NCBI Taxonomy" id="853"/>
    <lineage>
        <taxon>Bacteria</taxon>
        <taxon>Bacillati</taxon>
        <taxon>Bacillota</taxon>
        <taxon>Clostridia</taxon>
        <taxon>Eubacteriales</taxon>
        <taxon>Oscillospiraceae</taxon>
        <taxon>Faecalibacterium</taxon>
    </lineage>
</organism>